<dbReference type="Pfam" id="PF01039">
    <property type="entry name" value="Carboxyl_trans"/>
    <property type="match status" value="1"/>
</dbReference>
<dbReference type="InterPro" id="IPR029045">
    <property type="entry name" value="ClpP/crotonase-like_dom_sf"/>
</dbReference>
<feature type="domain" description="CoA carboxyltransferase N-terminal" evidence="1">
    <location>
        <begin position="22"/>
        <end position="279"/>
    </location>
</feature>
<dbReference type="PROSITE" id="PS50989">
    <property type="entry name" value="COA_CT_CTER"/>
    <property type="match status" value="1"/>
</dbReference>
<dbReference type="PANTHER" id="PTHR22855:SF46">
    <property type="entry name" value="METHYLCROTONOYL-COA CARBOXYLASE"/>
    <property type="match status" value="1"/>
</dbReference>
<dbReference type="InterPro" id="IPR034733">
    <property type="entry name" value="AcCoA_carboxyl_beta"/>
</dbReference>
<comment type="caution">
    <text evidence="3">The sequence shown here is derived from an EMBL/GenBank/DDBJ whole genome shotgun (WGS) entry which is preliminary data.</text>
</comment>
<gene>
    <name evidence="3" type="ORF">GCM10017044_28290</name>
</gene>
<evidence type="ECO:0000313" key="3">
    <source>
        <dbReference type="EMBL" id="GHF31175.1"/>
    </source>
</evidence>
<keyword evidence="4" id="KW-1185">Reference proteome</keyword>
<dbReference type="AlphaFoldDB" id="A0A919EAT4"/>
<dbReference type="FunFam" id="3.90.226.10:FF:000021">
    <property type="entry name" value="Acetyl-CoA carboxylase carboxyltransferase subunit"/>
    <property type="match status" value="1"/>
</dbReference>
<dbReference type="InterPro" id="IPR045190">
    <property type="entry name" value="MCCB/AccD1-like"/>
</dbReference>
<evidence type="ECO:0000259" key="2">
    <source>
        <dbReference type="PROSITE" id="PS50989"/>
    </source>
</evidence>
<dbReference type="Gene3D" id="3.90.226.10">
    <property type="entry name" value="2-enoyl-CoA Hydratase, Chain A, domain 1"/>
    <property type="match status" value="2"/>
</dbReference>
<dbReference type="EMBL" id="BNCI01000002">
    <property type="protein sequence ID" value="GHF31175.1"/>
    <property type="molecule type" value="Genomic_DNA"/>
</dbReference>
<reference evidence="3" key="2">
    <citation type="submission" date="2020-09" db="EMBL/GenBank/DDBJ databases">
        <authorList>
            <person name="Sun Q."/>
            <person name="Kim S."/>
        </authorList>
    </citation>
    <scope>NUCLEOTIDE SEQUENCE</scope>
    <source>
        <strain evidence="3">KCTC 42590</strain>
    </source>
</reference>
<protein>
    <submittedName>
        <fullName evidence="3">Acetyl-CoA carboxylase carboxyltransferase subunit</fullName>
    </submittedName>
</protein>
<accession>A0A919EAT4</accession>
<dbReference type="InterPro" id="IPR011763">
    <property type="entry name" value="COA_CT_C"/>
</dbReference>
<proteinExistence type="predicted"/>
<dbReference type="PANTHER" id="PTHR22855">
    <property type="entry name" value="ACETYL, PROPIONYL, PYRUVATE, AND GLUTACONYL CARBOXYLASE-RELATED"/>
    <property type="match status" value="1"/>
</dbReference>
<sequence>MAVFSSTIRTDSPSFQENRQDMLALIDKLNELNKRAPEKSESRKPTFDKRGQLTPRARLARLLDPGMPFLQIGNIAGYMVDTKKEEKSIAGSTIFSGIGFISGVRCVIVVDDSGIQAGAMTEAGGYRLRRAEEIALKQKMPFIHLVESAGGDLLNYTVEGFLIGGSLFANLARLSKAGIPVISVLHGSSTAGGAYMPGLSDYVIAVKGRGKAFLAGPPLLKAATGEIATDEELGGAEMHATISGLAEYLVDDDAEAMIVAREVVDRLGWNESAPSLPSQSYEEPLYDPDEIAGVVPIDYRKPYEAREVIARIVDGSDFTDFKPGYGVSTVCVQASVYGQKCAIVANNGPIDPDGATKTAQFLQLMDQAGTPVVFLQNTTGYLVGKQYEQAGMIKHGSKMIQAVTNISVPRITFMIGASFGAGNYGMCGRGYDPDFVYSWPNAMTGVMGGDQAATVMSIVAKGQAAARGVPVDEEALKNQEAYLKHVFDSQAGAFYTSGHMLDDGMIDPRDTRRTLGLLLATVREGWSRDVRENSFGIARM</sequence>
<dbReference type="PROSITE" id="PS50980">
    <property type="entry name" value="COA_CT_NTER"/>
    <property type="match status" value="1"/>
</dbReference>
<dbReference type="Proteomes" id="UP000630923">
    <property type="component" value="Unassembled WGS sequence"/>
</dbReference>
<dbReference type="RefSeq" id="WP_191254037.1">
    <property type="nucleotide sequence ID" value="NZ_BNCI01000002.1"/>
</dbReference>
<name>A0A919EAT4_9PROT</name>
<dbReference type="GO" id="GO:0016874">
    <property type="term" value="F:ligase activity"/>
    <property type="evidence" value="ECO:0007669"/>
    <property type="project" value="InterPro"/>
</dbReference>
<feature type="domain" description="CoA carboxyltransferase C-terminal" evidence="2">
    <location>
        <begin position="284"/>
        <end position="524"/>
    </location>
</feature>
<dbReference type="SUPFAM" id="SSF52096">
    <property type="entry name" value="ClpP/crotonase"/>
    <property type="match status" value="2"/>
</dbReference>
<organism evidence="3 4">
    <name type="scientific">Kordiimonas sediminis</name>
    <dbReference type="NCBI Taxonomy" id="1735581"/>
    <lineage>
        <taxon>Bacteria</taxon>
        <taxon>Pseudomonadati</taxon>
        <taxon>Pseudomonadota</taxon>
        <taxon>Alphaproteobacteria</taxon>
        <taxon>Kordiimonadales</taxon>
        <taxon>Kordiimonadaceae</taxon>
        <taxon>Kordiimonas</taxon>
    </lineage>
</organism>
<reference evidence="3" key="1">
    <citation type="journal article" date="2014" name="Int. J. Syst. Evol. Microbiol.">
        <title>Complete genome sequence of Corynebacterium casei LMG S-19264T (=DSM 44701T), isolated from a smear-ripened cheese.</title>
        <authorList>
            <consortium name="US DOE Joint Genome Institute (JGI-PGF)"/>
            <person name="Walter F."/>
            <person name="Albersmeier A."/>
            <person name="Kalinowski J."/>
            <person name="Ruckert C."/>
        </authorList>
    </citation>
    <scope>NUCLEOTIDE SEQUENCE</scope>
    <source>
        <strain evidence="3">KCTC 42590</strain>
    </source>
</reference>
<evidence type="ECO:0000313" key="4">
    <source>
        <dbReference type="Proteomes" id="UP000630923"/>
    </source>
</evidence>
<dbReference type="InterPro" id="IPR011762">
    <property type="entry name" value="COA_CT_N"/>
</dbReference>
<evidence type="ECO:0000259" key="1">
    <source>
        <dbReference type="PROSITE" id="PS50980"/>
    </source>
</evidence>